<evidence type="ECO:0000313" key="12">
    <source>
        <dbReference type="EMBL" id="OZI73740.1"/>
    </source>
</evidence>
<evidence type="ECO:0000256" key="2">
    <source>
        <dbReference type="ARBA" id="ARBA00022475"/>
    </source>
</evidence>
<comment type="subunit">
    <text evidence="11">The system is composed of three essential subunits: KdpA, KdpB and KdpC.</text>
</comment>
<keyword evidence="5 11" id="KW-0547">Nucleotide-binding</keyword>
<protein>
    <recommendedName>
        <fullName evidence="11">Potassium-transporting ATPase KdpC subunit</fullName>
    </recommendedName>
    <alternativeName>
        <fullName evidence="11">ATP phosphohydrolase [potassium-transporting] C chain</fullName>
    </alternativeName>
    <alternativeName>
        <fullName evidence="11">Potassium-binding and translocating subunit C</fullName>
    </alternativeName>
    <alternativeName>
        <fullName evidence="11">Potassium-translocating ATPase C chain</fullName>
    </alternativeName>
</protein>
<dbReference type="GO" id="GO:0005524">
    <property type="term" value="F:ATP binding"/>
    <property type="evidence" value="ECO:0007669"/>
    <property type="project" value="UniProtKB-UniRule"/>
</dbReference>
<keyword evidence="3 11" id="KW-0633">Potassium transport</keyword>
<evidence type="ECO:0000256" key="3">
    <source>
        <dbReference type="ARBA" id="ARBA00022538"/>
    </source>
</evidence>
<proteinExistence type="inferred from homology"/>
<dbReference type="RefSeq" id="WP_028352948.1">
    <property type="nucleotide sequence ID" value="NZ_NEVT01000007.1"/>
</dbReference>
<gene>
    <name evidence="11" type="primary">kdpC</name>
    <name evidence="12" type="ORF">CAL24_18010</name>
</gene>
<sequence>MHIPSSGTGRAGLLRPALVVFVLLSALTGLLYPLATTGVARLLLPHQAAGSLIERDGRVVGSELIGQAFSSPQYFWGRPSATAPAPYNAAASGGSNLGPRNPALAEAVRERVAALRAADPGNTAPIPADLVTASGSGLDPHISPAAALYQAPRVARLRGLPLAQVEQLVAAHTGRPIVGLLGEPAVNVLALNLDLDRLAPPR</sequence>
<evidence type="ECO:0000256" key="1">
    <source>
        <dbReference type="ARBA" id="ARBA00022448"/>
    </source>
</evidence>
<comment type="caution">
    <text evidence="12">The sequence shown here is derived from an EMBL/GenBank/DDBJ whole genome shotgun (WGS) entry which is preliminary data.</text>
</comment>
<dbReference type="InterPro" id="IPR003820">
    <property type="entry name" value="KdpC"/>
</dbReference>
<keyword evidence="10 11" id="KW-0472">Membrane</keyword>
<dbReference type="Pfam" id="PF02669">
    <property type="entry name" value="KdpC"/>
    <property type="match status" value="1"/>
</dbReference>
<comment type="function">
    <text evidence="11">Part of the high-affinity ATP-driven potassium transport (or Kdp) system, which catalyzes the hydrolysis of ATP coupled with the electrogenic transport of potassium into the cytoplasm. This subunit acts as a catalytic chaperone that increases the ATP-binding affinity of the ATP-hydrolyzing subunit KdpB by the formation of a transient KdpB/KdpC/ATP ternary complex.</text>
</comment>
<accession>A0A261VJF9</accession>
<name>A0A261VJF9_9BORD</name>
<evidence type="ECO:0000256" key="5">
    <source>
        <dbReference type="ARBA" id="ARBA00022741"/>
    </source>
</evidence>
<comment type="similarity">
    <text evidence="11">Belongs to the KdpC family.</text>
</comment>
<dbReference type="NCBIfam" id="TIGR00681">
    <property type="entry name" value="kdpC"/>
    <property type="match status" value="1"/>
</dbReference>
<dbReference type="HAMAP" id="MF_00276">
    <property type="entry name" value="KdpC"/>
    <property type="match status" value="1"/>
</dbReference>
<evidence type="ECO:0000313" key="13">
    <source>
        <dbReference type="Proteomes" id="UP000215633"/>
    </source>
</evidence>
<comment type="subcellular location">
    <subcellularLocation>
        <location evidence="11">Cell membrane</location>
        <topology evidence="11">Single-pass membrane protein</topology>
    </subcellularLocation>
</comment>
<keyword evidence="7 11" id="KW-0630">Potassium</keyword>
<dbReference type="Proteomes" id="UP000215633">
    <property type="component" value="Unassembled WGS sequence"/>
</dbReference>
<dbReference type="PIRSF" id="PIRSF001296">
    <property type="entry name" value="K_ATPase_KdpC"/>
    <property type="match status" value="1"/>
</dbReference>
<organism evidence="12 13">
    <name type="scientific">Bordetella genomosp. 2</name>
    <dbReference type="NCBI Taxonomy" id="1983456"/>
    <lineage>
        <taxon>Bacteria</taxon>
        <taxon>Pseudomonadati</taxon>
        <taxon>Pseudomonadota</taxon>
        <taxon>Betaproteobacteria</taxon>
        <taxon>Burkholderiales</taxon>
        <taxon>Alcaligenaceae</taxon>
        <taxon>Bordetella</taxon>
    </lineage>
</organism>
<keyword evidence="13" id="KW-1185">Reference proteome</keyword>
<dbReference type="AlphaFoldDB" id="A0A261VJF9"/>
<dbReference type="GO" id="GO:0008556">
    <property type="term" value="F:P-type potassium transmembrane transporter activity"/>
    <property type="evidence" value="ECO:0007669"/>
    <property type="project" value="InterPro"/>
</dbReference>
<dbReference type="EMBL" id="NEVT01000007">
    <property type="protein sequence ID" value="OZI73740.1"/>
    <property type="molecule type" value="Genomic_DNA"/>
</dbReference>
<keyword evidence="4 11" id="KW-0812">Transmembrane</keyword>
<feature type="transmembrane region" description="Helical" evidence="11">
    <location>
        <begin position="12"/>
        <end position="35"/>
    </location>
</feature>
<dbReference type="GO" id="GO:0005886">
    <property type="term" value="C:plasma membrane"/>
    <property type="evidence" value="ECO:0007669"/>
    <property type="project" value="UniProtKB-SubCell"/>
</dbReference>
<evidence type="ECO:0000256" key="4">
    <source>
        <dbReference type="ARBA" id="ARBA00022692"/>
    </source>
</evidence>
<evidence type="ECO:0000256" key="11">
    <source>
        <dbReference type="HAMAP-Rule" id="MF_00276"/>
    </source>
</evidence>
<evidence type="ECO:0000256" key="6">
    <source>
        <dbReference type="ARBA" id="ARBA00022840"/>
    </source>
</evidence>
<evidence type="ECO:0000256" key="10">
    <source>
        <dbReference type="ARBA" id="ARBA00023136"/>
    </source>
</evidence>
<dbReference type="PANTHER" id="PTHR30042:SF2">
    <property type="entry name" value="POTASSIUM-TRANSPORTING ATPASE KDPC SUBUNIT"/>
    <property type="match status" value="1"/>
</dbReference>
<dbReference type="PANTHER" id="PTHR30042">
    <property type="entry name" value="POTASSIUM-TRANSPORTING ATPASE C CHAIN"/>
    <property type="match status" value="1"/>
</dbReference>
<reference evidence="13" key="1">
    <citation type="submission" date="2017-05" db="EMBL/GenBank/DDBJ databases">
        <title>Complete and WGS of Bordetella genogroups.</title>
        <authorList>
            <person name="Spilker T."/>
            <person name="Lipuma J."/>
        </authorList>
    </citation>
    <scope>NUCLEOTIDE SEQUENCE [LARGE SCALE GENOMIC DNA]</scope>
    <source>
        <strain evidence="13">AU8256</strain>
    </source>
</reference>
<keyword evidence="2 11" id="KW-1003">Cell membrane</keyword>
<keyword evidence="6 11" id="KW-0067">ATP-binding</keyword>
<evidence type="ECO:0000256" key="9">
    <source>
        <dbReference type="ARBA" id="ARBA00023065"/>
    </source>
</evidence>
<keyword evidence="8 11" id="KW-1133">Transmembrane helix</keyword>
<dbReference type="NCBIfam" id="NF001454">
    <property type="entry name" value="PRK00315.1"/>
    <property type="match status" value="1"/>
</dbReference>
<evidence type="ECO:0000256" key="7">
    <source>
        <dbReference type="ARBA" id="ARBA00022958"/>
    </source>
</evidence>
<evidence type="ECO:0000256" key="8">
    <source>
        <dbReference type="ARBA" id="ARBA00022989"/>
    </source>
</evidence>
<keyword evidence="1 11" id="KW-0813">Transport</keyword>
<keyword evidence="9 11" id="KW-0406">Ion transport</keyword>